<dbReference type="STRING" id="887062.HGR_04608"/>
<dbReference type="RefSeq" id="WP_006296908.1">
    <property type="nucleotide sequence ID" value="NZ_AEGR01000042.1"/>
</dbReference>
<dbReference type="OrthoDB" id="9800421at2"/>
<dbReference type="eggNOG" id="COG3749">
    <property type="taxonomic scope" value="Bacteria"/>
</dbReference>
<dbReference type="AlphaFoldDB" id="F3KR46"/>
<dbReference type="Pfam" id="PF06073">
    <property type="entry name" value="DUF934"/>
    <property type="match status" value="1"/>
</dbReference>
<evidence type="ECO:0000313" key="1">
    <source>
        <dbReference type="EMBL" id="EGI77747.1"/>
    </source>
</evidence>
<dbReference type="InterPro" id="IPR008318">
    <property type="entry name" value="UCP030820"/>
</dbReference>
<evidence type="ECO:0008006" key="3">
    <source>
        <dbReference type="Google" id="ProtNLM"/>
    </source>
</evidence>
<organism evidence="1 2">
    <name type="scientific">Hylemonella gracilis ATCC 19624</name>
    <dbReference type="NCBI Taxonomy" id="887062"/>
    <lineage>
        <taxon>Bacteria</taxon>
        <taxon>Pseudomonadati</taxon>
        <taxon>Pseudomonadota</taxon>
        <taxon>Betaproteobacteria</taxon>
        <taxon>Burkholderiales</taxon>
        <taxon>Comamonadaceae</taxon>
        <taxon>Hylemonella</taxon>
    </lineage>
</organism>
<accession>F3KR46</accession>
<evidence type="ECO:0000313" key="2">
    <source>
        <dbReference type="Proteomes" id="UP000016368"/>
    </source>
</evidence>
<reference evidence="1 2" key="1">
    <citation type="journal article" date="2011" name="EMBO J.">
        <title>Structural diversity of bacterial flagellar motors.</title>
        <authorList>
            <person name="Chen S."/>
            <person name="Beeby M."/>
            <person name="Murphy G.E."/>
            <person name="Leadbetter J.R."/>
            <person name="Hendrixson D.R."/>
            <person name="Briegel A."/>
            <person name="Li Z."/>
            <person name="Shi J."/>
            <person name="Tocheva E.I."/>
            <person name="Muller A."/>
            <person name="Dobro M.J."/>
            <person name="Jensen G.J."/>
        </authorList>
    </citation>
    <scope>NUCLEOTIDE SEQUENCE [LARGE SCALE GENOMIC DNA]</scope>
    <source>
        <strain evidence="1 2">ATCC 19624</strain>
    </source>
</reference>
<proteinExistence type="predicted"/>
<protein>
    <recommendedName>
        <fullName evidence="3">Oxidoreductase probably involved in sulfite reduction</fullName>
    </recommendedName>
</protein>
<comment type="caution">
    <text evidence="1">The sequence shown here is derived from an EMBL/GenBank/DDBJ whole genome shotgun (WGS) entry which is preliminary data.</text>
</comment>
<keyword evidence="2" id="KW-1185">Reference proteome</keyword>
<name>F3KR46_9BURK</name>
<dbReference type="Proteomes" id="UP000016368">
    <property type="component" value="Unassembled WGS sequence"/>
</dbReference>
<gene>
    <name evidence="1" type="ORF">HGR_04608</name>
</gene>
<sequence length="130" mass="14248">MPLQLITAHEAQASDASAPEVLVLPNDADPRTVQLAGVKRVDLHFPAFTDGRAHSQAFLLRRRLGFQGEIRATGDVLADQLPLIARNGFTQAVLKEGQDLATAQRQLARFPSYYQGDAVLPQPRFARESS</sequence>
<dbReference type="EMBL" id="AEGR01000042">
    <property type="protein sequence ID" value="EGI77747.1"/>
    <property type="molecule type" value="Genomic_DNA"/>
</dbReference>